<evidence type="ECO:0000313" key="1">
    <source>
        <dbReference type="EMBL" id="MBX28717.1"/>
    </source>
</evidence>
<accession>A0A2P2MES9</accession>
<reference evidence="1" key="1">
    <citation type="submission" date="2018-02" db="EMBL/GenBank/DDBJ databases">
        <title>Rhizophora mucronata_Transcriptome.</title>
        <authorList>
            <person name="Meera S.P."/>
            <person name="Sreeshan A."/>
            <person name="Augustine A."/>
        </authorList>
    </citation>
    <scope>NUCLEOTIDE SEQUENCE</scope>
    <source>
        <tissue evidence="1">Leaf</tissue>
    </source>
</reference>
<name>A0A2P2MES9_RHIMU</name>
<dbReference type="AlphaFoldDB" id="A0A2P2MES9"/>
<organism evidence="1">
    <name type="scientific">Rhizophora mucronata</name>
    <name type="common">Asiatic mangrove</name>
    <dbReference type="NCBI Taxonomy" id="61149"/>
    <lineage>
        <taxon>Eukaryota</taxon>
        <taxon>Viridiplantae</taxon>
        <taxon>Streptophyta</taxon>
        <taxon>Embryophyta</taxon>
        <taxon>Tracheophyta</taxon>
        <taxon>Spermatophyta</taxon>
        <taxon>Magnoliopsida</taxon>
        <taxon>eudicotyledons</taxon>
        <taxon>Gunneridae</taxon>
        <taxon>Pentapetalae</taxon>
        <taxon>rosids</taxon>
        <taxon>fabids</taxon>
        <taxon>Malpighiales</taxon>
        <taxon>Rhizophoraceae</taxon>
        <taxon>Rhizophora</taxon>
    </lineage>
</organism>
<proteinExistence type="predicted"/>
<protein>
    <submittedName>
        <fullName evidence="1">Uncharacterized protein</fullName>
    </submittedName>
</protein>
<dbReference type="EMBL" id="GGEC01048233">
    <property type="protein sequence ID" value="MBX28717.1"/>
    <property type="molecule type" value="Transcribed_RNA"/>
</dbReference>
<sequence>MGNLILLEELLMHNCSLSGPIPIVQGMINLP</sequence>